<dbReference type="EMBL" id="KZ345038">
    <property type="protein sequence ID" value="PIO76647.1"/>
    <property type="molecule type" value="Genomic_DNA"/>
</dbReference>
<name>A0A2G9V2D5_TELCI</name>
<dbReference type="GO" id="GO:0005737">
    <property type="term" value="C:cytoplasm"/>
    <property type="evidence" value="ECO:0007669"/>
    <property type="project" value="TreeGrafter"/>
</dbReference>
<dbReference type="Pfam" id="PF00106">
    <property type="entry name" value="adh_short"/>
    <property type="match status" value="1"/>
</dbReference>
<dbReference type="InterPro" id="IPR051468">
    <property type="entry name" value="Fungal_SecMetab_SDRs"/>
</dbReference>
<keyword evidence="3" id="KW-1185">Reference proteome</keyword>
<organism evidence="2 3">
    <name type="scientific">Teladorsagia circumcincta</name>
    <name type="common">Brown stomach worm</name>
    <name type="synonym">Ostertagia circumcincta</name>
    <dbReference type="NCBI Taxonomy" id="45464"/>
    <lineage>
        <taxon>Eukaryota</taxon>
        <taxon>Metazoa</taxon>
        <taxon>Ecdysozoa</taxon>
        <taxon>Nematoda</taxon>
        <taxon>Chromadorea</taxon>
        <taxon>Rhabditida</taxon>
        <taxon>Rhabditina</taxon>
        <taxon>Rhabditomorpha</taxon>
        <taxon>Strongyloidea</taxon>
        <taxon>Trichostrongylidae</taxon>
        <taxon>Teladorsagia</taxon>
    </lineage>
</organism>
<dbReference type="PANTHER" id="PTHR43544">
    <property type="entry name" value="SHORT-CHAIN DEHYDROGENASE/REDUCTASE"/>
    <property type="match status" value="1"/>
</dbReference>
<dbReference type="CDD" id="cd05325">
    <property type="entry name" value="carb_red_sniffer_like_SDR_c"/>
    <property type="match status" value="1"/>
</dbReference>
<evidence type="ECO:0000313" key="2">
    <source>
        <dbReference type="EMBL" id="PIO76647.1"/>
    </source>
</evidence>
<dbReference type="AlphaFoldDB" id="A0A2G9V2D5"/>
<dbReference type="OrthoDB" id="7289984at2759"/>
<dbReference type="SUPFAM" id="SSF51735">
    <property type="entry name" value="NAD(P)-binding Rossmann-fold domains"/>
    <property type="match status" value="1"/>
</dbReference>
<dbReference type="PRINTS" id="PR00080">
    <property type="entry name" value="SDRFAMILY"/>
</dbReference>
<sequence>MVTGANRGIGLGLVKEFIKNKEIRHVIATARDPDNASKLKDIGDSRLRIVKLDVTCDDSIQNAYKEVEKIVGDKGLTVLLNNAGAFVKYSTKWGHNRADIIKNFNINTASVAVITQVFLPLLRKAAEHGNSDEFSLDRSAIINISSGLGSIANNTTGSGEMGTLAYRISKSALNSLMKTIAVDLEPEHILVASFCPGWVQTDMGGPNAHLTIDQSVTQLLKSFSQLNKNHHGGYFNKELEPIPY</sequence>
<comment type="similarity">
    <text evidence="1">Belongs to the short-chain dehydrogenases/reductases (SDR) family.</text>
</comment>
<reference evidence="2 3" key="1">
    <citation type="submission" date="2015-09" db="EMBL/GenBank/DDBJ databases">
        <title>Draft genome of the parasitic nematode Teladorsagia circumcincta isolate WARC Sus (inbred).</title>
        <authorList>
            <person name="Mitreva M."/>
        </authorList>
    </citation>
    <scope>NUCLEOTIDE SEQUENCE [LARGE SCALE GENOMIC DNA]</scope>
    <source>
        <strain evidence="2 3">S</strain>
    </source>
</reference>
<dbReference type="PANTHER" id="PTHR43544:SF35">
    <property type="entry name" value="C-FACTOR-RELATED"/>
    <property type="match status" value="1"/>
</dbReference>
<dbReference type="Proteomes" id="UP000230423">
    <property type="component" value="Unassembled WGS sequence"/>
</dbReference>
<dbReference type="InterPro" id="IPR002347">
    <property type="entry name" value="SDR_fam"/>
</dbReference>
<dbReference type="GO" id="GO:0016491">
    <property type="term" value="F:oxidoreductase activity"/>
    <property type="evidence" value="ECO:0007669"/>
    <property type="project" value="TreeGrafter"/>
</dbReference>
<evidence type="ECO:0000256" key="1">
    <source>
        <dbReference type="RuleBase" id="RU000363"/>
    </source>
</evidence>
<dbReference type="Gene3D" id="3.40.50.720">
    <property type="entry name" value="NAD(P)-binding Rossmann-like Domain"/>
    <property type="match status" value="1"/>
</dbReference>
<dbReference type="InterPro" id="IPR036291">
    <property type="entry name" value="NAD(P)-bd_dom_sf"/>
</dbReference>
<evidence type="ECO:0000313" key="3">
    <source>
        <dbReference type="Proteomes" id="UP000230423"/>
    </source>
</evidence>
<gene>
    <name evidence="2" type="ORF">TELCIR_01294</name>
</gene>
<accession>A0A2G9V2D5</accession>
<proteinExistence type="inferred from homology"/>
<dbReference type="PRINTS" id="PR00081">
    <property type="entry name" value="GDHRDH"/>
</dbReference>
<protein>
    <submittedName>
        <fullName evidence="2">Oxidoreductase, short chain dehydrogenase/reductase family protein</fullName>
    </submittedName>
</protein>